<evidence type="ECO:0000256" key="1">
    <source>
        <dbReference type="SAM" id="Coils"/>
    </source>
</evidence>
<keyword evidence="1" id="KW-0175">Coiled coil</keyword>
<proteinExistence type="predicted"/>
<name>A0AAW2JPE1_SESRA</name>
<reference evidence="2" key="2">
    <citation type="journal article" date="2024" name="Plant">
        <title>Genomic evolution and insights into agronomic trait innovations of Sesamum species.</title>
        <authorList>
            <person name="Miao H."/>
            <person name="Wang L."/>
            <person name="Qu L."/>
            <person name="Liu H."/>
            <person name="Sun Y."/>
            <person name="Le M."/>
            <person name="Wang Q."/>
            <person name="Wei S."/>
            <person name="Zheng Y."/>
            <person name="Lin W."/>
            <person name="Duan Y."/>
            <person name="Cao H."/>
            <person name="Xiong S."/>
            <person name="Wang X."/>
            <person name="Wei L."/>
            <person name="Li C."/>
            <person name="Ma Q."/>
            <person name="Ju M."/>
            <person name="Zhao R."/>
            <person name="Li G."/>
            <person name="Mu C."/>
            <person name="Tian Q."/>
            <person name="Mei H."/>
            <person name="Zhang T."/>
            <person name="Gao T."/>
            <person name="Zhang H."/>
        </authorList>
    </citation>
    <scope>NUCLEOTIDE SEQUENCE</scope>
    <source>
        <strain evidence="2">G02</strain>
    </source>
</reference>
<evidence type="ECO:0000313" key="2">
    <source>
        <dbReference type="EMBL" id="KAL0296113.1"/>
    </source>
</evidence>
<comment type="caution">
    <text evidence="2">The sequence shown here is derived from an EMBL/GenBank/DDBJ whole genome shotgun (WGS) entry which is preliminary data.</text>
</comment>
<reference evidence="2" key="1">
    <citation type="submission" date="2020-06" db="EMBL/GenBank/DDBJ databases">
        <authorList>
            <person name="Li T."/>
            <person name="Hu X."/>
            <person name="Zhang T."/>
            <person name="Song X."/>
            <person name="Zhang H."/>
            <person name="Dai N."/>
            <person name="Sheng W."/>
            <person name="Hou X."/>
            <person name="Wei L."/>
        </authorList>
    </citation>
    <scope>NUCLEOTIDE SEQUENCE</scope>
    <source>
        <strain evidence="2">G02</strain>
        <tissue evidence="2">Leaf</tissue>
    </source>
</reference>
<protein>
    <submittedName>
        <fullName evidence="2">Uncharacterized protein</fullName>
    </submittedName>
</protein>
<organism evidence="2">
    <name type="scientific">Sesamum radiatum</name>
    <name type="common">Black benniseed</name>
    <dbReference type="NCBI Taxonomy" id="300843"/>
    <lineage>
        <taxon>Eukaryota</taxon>
        <taxon>Viridiplantae</taxon>
        <taxon>Streptophyta</taxon>
        <taxon>Embryophyta</taxon>
        <taxon>Tracheophyta</taxon>
        <taxon>Spermatophyta</taxon>
        <taxon>Magnoliopsida</taxon>
        <taxon>eudicotyledons</taxon>
        <taxon>Gunneridae</taxon>
        <taxon>Pentapetalae</taxon>
        <taxon>asterids</taxon>
        <taxon>lamiids</taxon>
        <taxon>Lamiales</taxon>
        <taxon>Pedaliaceae</taxon>
        <taxon>Sesamum</taxon>
    </lineage>
</organism>
<dbReference type="AlphaFoldDB" id="A0AAW2JPE1"/>
<accession>A0AAW2JPE1</accession>
<gene>
    <name evidence="2" type="ORF">Sradi_6663400</name>
</gene>
<feature type="coiled-coil region" evidence="1">
    <location>
        <begin position="134"/>
        <end position="164"/>
    </location>
</feature>
<sequence length="239" mass="27229">MMSIGEWISTIDDNHRQYRFSSHWGVNAVRGFSPYDSYTPTIQDGKVISIMMVVNVSLIHKMPNSSMSSEEIVRSLALTTLQFQQDTRASLQYLGNQLFQLATSINKLEGQASQQKVNPIENVSLMTPQSAKELQTIEQVLMKAKEDEKTLEDTEVQHEKVESDLIPPPSFNTCVLPFPYRMLKSKDLASQLRRFDLHIRRAHVLSEVKSSNRSLCCNRVHSEIRCDHALPPIRLCPIS</sequence>
<dbReference type="EMBL" id="JACGWJ010000032">
    <property type="protein sequence ID" value="KAL0296113.1"/>
    <property type="molecule type" value="Genomic_DNA"/>
</dbReference>